<dbReference type="InterPro" id="IPR011125">
    <property type="entry name" value="Znf_HypF"/>
</dbReference>
<dbReference type="InterPro" id="IPR006070">
    <property type="entry name" value="Sua5-like_dom"/>
</dbReference>
<keyword evidence="4" id="KW-0479">Metal-binding</keyword>
<dbReference type="Pfam" id="PF07503">
    <property type="entry name" value="zf-HYPF"/>
    <property type="match status" value="2"/>
</dbReference>
<gene>
    <name evidence="12" type="primary">hypF</name>
    <name evidence="12" type="ORF">SK803_32295</name>
</gene>
<evidence type="ECO:0000256" key="2">
    <source>
        <dbReference type="ARBA" id="ARBA00008097"/>
    </source>
</evidence>
<dbReference type="NCBIfam" id="TIGR00143">
    <property type="entry name" value="hypF"/>
    <property type="match status" value="1"/>
</dbReference>
<dbReference type="PROSITE" id="PS00150">
    <property type="entry name" value="ACYLPHOSPHATASE_1"/>
    <property type="match status" value="1"/>
</dbReference>
<dbReference type="InterPro" id="IPR041440">
    <property type="entry name" value="HypF_C"/>
</dbReference>
<comment type="caution">
    <text evidence="12">The sequence shown here is derived from an EMBL/GenBank/DDBJ whole genome shotgun (WGS) entry which is preliminary data.</text>
</comment>
<dbReference type="InterPro" id="IPR055128">
    <property type="entry name" value="HypF_C_2"/>
</dbReference>
<dbReference type="Pfam" id="PF00708">
    <property type="entry name" value="Acylphosphatase"/>
    <property type="match status" value="1"/>
</dbReference>
<dbReference type="Pfam" id="PF17788">
    <property type="entry name" value="HypF_C"/>
    <property type="match status" value="1"/>
</dbReference>
<dbReference type="Gene3D" id="3.90.870.50">
    <property type="match status" value="1"/>
</dbReference>
<dbReference type="SUPFAM" id="SSF55821">
    <property type="entry name" value="YrdC/RibB"/>
    <property type="match status" value="1"/>
</dbReference>
<protein>
    <recommendedName>
        <fullName evidence="8">Carbamoyltransferase</fullName>
        <ecNumber evidence="8">6.2.-.-</ecNumber>
    </recommendedName>
</protein>
<evidence type="ECO:0000259" key="11">
    <source>
        <dbReference type="PROSITE" id="PS51163"/>
    </source>
</evidence>
<keyword evidence="5" id="KW-0863">Zinc-finger</keyword>
<proteinExistence type="inferred from homology"/>
<keyword evidence="3 12" id="KW-0436">Ligase</keyword>
<dbReference type="Proteomes" id="UP001285521">
    <property type="component" value="Unassembled WGS sequence"/>
</dbReference>
<dbReference type="Pfam" id="PF22521">
    <property type="entry name" value="HypF_C_2"/>
    <property type="match status" value="1"/>
</dbReference>
<name>A0ABU4T9S7_9PSEU</name>
<comment type="catalytic activity">
    <reaction evidence="9">
        <text>an acyl phosphate + H2O = a carboxylate + phosphate + H(+)</text>
        <dbReference type="Rhea" id="RHEA:14965"/>
        <dbReference type="ChEBI" id="CHEBI:15377"/>
        <dbReference type="ChEBI" id="CHEBI:15378"/>
        <dbReference type="ChEBI" id="CHEBI:29067"/>
        <dbReference type="ChEBI" id="CHEBI:43474"/>
        <dbReference type="ChEBI" id="CHEBI:59918"/>
        <dbReference type="EC" id="3.6.1.7"/>
    </reaction>
</comment>
<keyword evidence="13" id="KW-1185">Reference proteome</keyword>
<dbReference type="PANTHER" id="PTHR42959">
    <property type="entry name" value="CARBAMOYLTRANSFERASE"/>
    <property type="match status" value="1"/>
</dbReference>
<dbReference type="Gene3D" id="3.30.110.120">
    <property type="match status" value="1"/>
</dbReference>
<dbReference type="PIRSF" id="PIRSF006256">
    <property type="entry name" value="CMPcnvr_hdrg_mat"/>
    <property type="match status" value="1"/>
</dbReference>
<dbReference type="PANTHER" id="PTHR42959:SF1">
    <property type="entry name" value="CARBAMOYLTRANSFERASE HYPF"/>
    <property type="match status" value="1"/>
</dbReference>
<dbReference type="InterPro" id="IPR036046">
    <property type="entry name" value="Acylphosphatase-like_dom_sf"/>
</dbReference>
<comment type="pathway">
    <text evidence="1">Protein modification; [NiFe] hydrogenase maturation.</text>
</comment>
<dbReference type="PROSITE" id="PS51163">
    <property type="entry name" value="YRDC"/>
    <property type="match status" value="1"/>
</dbReference>
<feature type="active site" evidence="9">
    <location>
        <position position="21"/>
    </location>
</feature>
<dbReference type="InterPro" id="IPR001792">
    <property type="entry name" value="Acylphosphatase-like_dom"/>
</dbReference>
<evidence type="ECO:0000313" key="13">
    <source>
        <dbReference type="Proteomes" id="UP001285521"/>
    </source>
</evidence>
<evidence type="ECO:0000256" key="8">
    <source>
        <dbReference type="PIRNR" id="PIRNR006256"/>
    </source>
</evidence>
<feature type="active site" evidence="9">
    <location>
        <position position="39"/>
    </location>
</feature>
<dbReference type="EC" id="6.2.-.-" evidence="8"/>
<dbReference type="InterPro" id="IPR017945">
    <property type="entry name" value="DHBP_synth_RibB-like_a/b_dom"/>
</dbReference>
<dbReference type="RefSeq" id="WP_319969935.1">
    <property type="nucleotide sequence ID" value="NZ_JAXAVW010000030.1"/>
</dbReference>
<dbReference type="SUPFAM" id="SSF54975">
    <property type="entry name" value="Acylphosphatase/BLUF domain-like"/>
    <property type="match status" value="1"/>
</dbReference>
<dbReference type="InterPro" id="IPR017968">
    <property type="entry name" value="Acylphosphatase_CS"/>
</dbReference>
<dbReference type="PROSITE" id="PS51160">
    <property type="entry name" value="ACYLPHOSPHATASE_3"/>
    <property type="match status" value="1"/>
</dbReference>
<evidence type="ECO:0000256" key="1">
    <source>
        <dbReference type="ARBA" id="ARBA00004711"/>
    </source>
</evidence>
<reference evidence="12 13" key="2">
    <citation type="submission" date="2023-11" db="EMBL/GenBank/DDBJ databases">
        <authorList>
            <person name="Lara A.C."/>
            <person name="Chronakova A."/>
        </authorList>
    </citation>
    <scope>NUCLEOTIDE SEQUENCE [LARGE SCALE GENOMIC DNA]</scope>
    <source>
        <strain evidence="12 13">BCCO 10_0856</strain>
    </source>
</reference>
<accession>A0ABU4T9S7</accession>
<evidence type="ECO:0000256" key="6">
    <source>
        <dbReference type="ARBA" id="ARBA00022833"/>
    </source>
</evidence>
<dbReference type="GO" id="GO:0016874">
    <property type="term" value="F:ligase activity"/>
    <property type="evidence" value="ECO:0007669"/>
    <property type="project" value="UniProtKB-KW"/>
</dbReference>
<dbReference type="InterPro" id="IPR051060">
    <property type="entry name" value="Carbamoyltrans_HypF-like"/>
</dbReference>
<dbReference type="EMBL" id="JAXAVW010000030">
    <property type="protein sequence ID" value="MDX8034921.1"/>
    <property type="molecule type" value="Genomic_DNA"/>
</dbReference>
<comment type="similarity">
    <text evidence="2 8">Belongs to the carbamoyltransferase HypF family.</text>
</comment>
<dbReference type="Pfam" id="PF01300">
    <property type="entry name" value="Sua5_yciO_yrdC"/>
    <property type="match status" value="1"/>
</dbReference>
<evidence type="ECO:0000256" key="4">
    <source>
        <dbReference type="ARBA" id="ARBA00022723"/>
    </source>
</evidence>
<feature type="domain" description="Acylphosphatase-like" evidence="10">
    <location>
        <begin position="6"/>
        <end position="92"/>
    </location>
</feature>
<dbReference type="Gene3D" id="3.30.420.40">
    <property type="match status" value="1"/>
</dbReference>
<evidence type="ECO:0000256" key="5">
    <source>
        <dbReference type="ARBA" id="ARBA00022771"/>
    </source>
</evidence>
<dbReference type="InterPro" id="IPR004421">
    <property type="entry name" value="Carbamoyltransferase_HypF"/>
</dbReference>
<dbReference type="Gene3D" id="3.30.420.360">
    <property type="match status" value="1"/>
</dbReference>
<comment type="catalytic activity">
    <reaction evidence="7">
        <text>C-terminal L-cysteinyl-[HypE protein] + carbamoyl phosphate + ATP + H2O = C-terminal S-carboxamide-L-cysteinyl-[HypE protein] + AMP + phosphate + diphosphate + H(+)</text>
        <dbReference type="Rhea" id="RHEA:55636"/>
        <dbReference type="Rhea" id="RHEA-COMP:14247"/>
        <dbReference type="Rhea" id="RHEA-COMP:14392"/>
        <dbReference type="ChEBI" id="CHEBI:15377"/>
        <dbReference type="ChEBI" id="CHEBI:15378"/>
        <dbReference type="ChEBI" id="CHEBI:30616"/>
        <dbReference type="ChEBI" id="CHEBI:33019"/>
        <dbReference type="ChEBI" id="CHEBI:43474"/>
        <dbReference type="ChEBI" id="CHEBI:58228"/>
        <dbReference type="ChEBI" id="CHEBI:76913"/>
        <dbReference type="ChEBI" id="CHEBI:139126"/>
        <dbReference type="ChEBI" id="CHEBI:456215"/>
    </reaction>
</comment>
<keyword evidence="9" id="KW-0378">Hydrolase</keyword>
<evidence type="ECO:0000313" key="12">
    <source>
        <dbReference type="EMBL" id="MDX8034921.1"/>
    </source>
</evidence>
<organism evidence="12 13">
    <name type="scientific">Lentzea miocenica</name>
    <dbReference type="NCBI Taxonomy" id="3095431"/>
    <lineage>
        <taxon>Bacteria</taxon>
        <taxon>Bacillati</taxon>
        <taxon>Actinomycetota</taxon>
        <taxon>Actinomycetes</taxon>
        <taxon>Pseudonocardiales</taxon>
        <taxon>Pseudonocardiaceae</taxon>
        <taxon>Lentzea</taxon>
    </lineage>
</organism>
<keyword evidence="6" id="KW-0862">Zinc</keyword>
<feature type="domain" description="YrdC-like" evidence="11">
    <location>
        <begin position="195"/>
        <end position="373"/>
    </location>
</feature>
<evidence type="ECO:0000256" key="9">
    <source>
        <dbReference type="PROSITE-ProRule" id="PRU00520"/>
    </source>
</evidence>
<sequence>MSTEVGRDLRVVGVVQGVGFRPYVHRLATRLRLSGRVGNDITGVFIEIEGAPENVAEFLAALARDAPPRARIDRVEVSECTARGLTGFEIIASRTGGARATLVPADISTCADCLRELFDPADRRYRYPFVNCSHCGPRYTIVRGMPYDRARTTMNRFPMCATCRSEYADPADRRFHAEPTCCQDCGPRLYLGESTDPLAEAVARLADGQVVAIKGLGGFHLAALAAHPFAAAVLRTRKHRPDKPFAVMVADLPQAAVLCEVDDPSACSLNDTRRPIVLLPRRAGAPVADAVAPGRSELGLLLPYTPLHHLLLRDLGEPIVLTSGNVSDEPITYRHGRSLARVADAVLTHDRPIRSPADDSVVRAGRMLRRARGYAPEPITLPVRSPLPVLACGADLKNTFCLVRGEQAFLSPHLGDLIDHATFRSFTRSVEHFVRLFGIAPQVVAHDLHPDYRSTRYATELPRVDLIGVQHHHAHAASCLAENGETGPVIAVVFDGTGYGPDGTIWGGEFLVADLLGYRRIGHLKPVPLPGGATAIRQPWRMAAAYLPDVRLPVAHRNESRWGPVVAMARNGVNAPLTSSAGRLFDAAAALLDVRDVITYEGQAAIELEQRADPSTSDGYPVRTDGLVVCGEDLLRALVADLCAGVDPGVIAARFHNGVADAVVACCATAREETGLTSVALSGGVFQNALLLRRTVDGLRRIGFRVLTHRQVPPNDGGISLGQAAVAASLLSCAS</sequence>
<evidence type="ECO:0000256" key="3">
    <source>
        <dbReference type="ARBA" id="ARBA00022598"/>
    </source>
</evidence>
<evidence type="ECO:0000256" key="7">
    <source>
        <dbReference type="ARBA" id="ARBA00048220"/>
    </source>
</evidence>
<evidence type="ECO:0000259" key="10">
    <source>
        <dbReference type="PROSITE" id="PS51160"/>
    </source>
</evidence>
<reference evidence="12 13" key="1">
    <citation type="submission" date="2023-11" db="EMBL/GenBank/DDBJ databases">
        <title>Lentzea sokolovensis, sp. nov., Lentzea kristufkii, sp. nov., and Lentzea miocenensis, sp. nov., rare actinobacteria from Sokolov Coal Basin, Miocene lacustrine sediment, Czech Republic.</title>
        <authorList>
            <person name="Lara A."/>
            <person name="Kotroba L."/>
            <person name="Nouioui I."/>
            <person name="Neumann-Schaal M."/>
            <person name="Mast Y."/>
            <person name="Chronakova A."/>
        </authorList>
    </citation>
    <scope>NUCLEOTIDE SEQUENCE [LARGE SCALE GENOMIC DNA]</scope>
    <source>
        <strain evidence="12 13">BCCO 10_0856</strain>
    </source>
</reference>